<keyword evidence="2" id="KW-1133">Transmembrane helix</keyword>
<dbReference type="EMBL" id="JAAAIM010000730">
    <property type="protein sequence ID" value="KAG0284803.1"/>
    <property type="molecule type" value="Genomic_DNA"/>
</dbReference>
<evidence type="ECO:0000256" key="1">
    <source>
        <dbReference type="ARBA" id="ARBA00037964"/>
    </source>
</evidence>
<dbReference type="Pfam" id="PF03452">
    <property type="entry name" value="Anp1"/>
    <property type="match status" value="1"/>
</dbReference>
<dbReference type="Gene3D" id="3.90.550.10">
    <property type="entry name" value="Spore Coat Polysaccharide Biosynthesis Protein SpsA, Chain A"/>
    <property type="match status" value="1"/>
</dbReference>
<dbReference type="InterPro" id="IPR052086">
    <property type="entry name" value="Mannan_Polymerase_Subunit"/>
</dbReference>
<dbReference type="PANTHER" id="PTHR43083">
    <property type="entry name" value="MANNAN POLYMERASE II"/>
    <property type="match status" value="1"/>
</dbReference>
<name>A0ABQ7JU46_9FUNG</name>
<gene>
    <name evidence="3" type="ORF">BGZ96_010865</name>
</gene>
<accession>A0ABQ7JU46</accession>
<evidence type="ECO:0000313" key="4">
    <source>
        <dbReference type="Proteomes" id="UP001194696"/>
    </source>
</evidence>
<sequence length="353" mass="40156">MTFRTFAQGSSAFHLRYIILAGMAMYFFTYLFNFADFKPSDFKPSDFKPSNFKLSSTETKPSHYTNSYEFRYTNPSVHPVSGKQTVLVLTLVRNRESWSDDRTFSDYLSIVKGFDYPMSNINLGVLASDKKEYNAITDYIKQLPEDQNPFPQIHVILREKDAGIARKDRKADNAQGERRRLIARLRNYLLYTTLRDEDSVLWIDSDMILIPNDLLGRMIDSGKDVITTATRSGPRGGFIDLNAWIGERIKPNAEEQAIIEQGGVFVPRPKSVKFTHELQEEFGELDSVGGTVLFVRGEVHREGVAFTTNYVIGAGWKYEGYDGIESEGLCYVAGFLGYKCWGMPHAIAEHSEH</sequence>
<dbReference type="InterPro" id="IPR029044">
    <property type="entry name" value="Nucleotide-diphossugar_trans"/>
</dbReference>
<dbReference type="SUPFAM" id="SSF53448">
    <property type="entry name" value="Nucleotide-diphospho-sugar transferases"/>
    <property type="match status" value="1"/>
</dbReference>
<comment type="similarity">
    <text evidence="1">Belongs to the ANP1/MMN9/VAN1 family.</text>
</comment>
<reference evidence="3 4" key="1">
    <citation type="journal article" date="2020" name="Fungal Divers.">
        <title>Resolving the Mortierellaceae phylogeny through synthesis of multi-gene phylogenetics and phylogenomics.</title>
        <authorList>
            <person name="Vandepol N."/>
            <person name="Liber J."/>
            <person name="Desiro A."/>
            <person name="Na H."/>
            <person name="Kennedy M."/>
            <person name="Barry K."/>
            <person name="Grigoriev I.V."/>
            <person name="Miller A.N."/>
            <person name="O'Donnell K."/>
            <person name="Stajich J.E."/>
            <person name="Bonito G."/>
        </authorList>
    </citation>
    <scope>NUCLEOTIDE SEQUENCE [LARGE SCALE GENOMIC DNA]</scope>
    <source>
        <strain evidence="3 4">AD045</strain>
    </source>
</reference>
<evidence type="ECO:0008006" key="5">
    <source>
        <dbReference type="Google" id="ProtNLM"/>
    </source>
</evidence>
<feature type="transmembrane region" description="Helical" evidence="2">
    <location>
        <begin position="12"/>
        <end position="32"/>
    </location>
</feature>
<keyword evidence="2" id="KW-0812">Transmembrane</keyword>
<protein>
    <recommendedName>
        <fullName evidence="5">Glycosyltransferase family 62 protein</fullName>
    </recommendedName>
</protein>
<evidence type="ECO:0000313" key="3">
    <source>
        <dbReference type="EMBL" id="KAG0284803.1"/>
    </source>
</evidence>
<proteinExistence type="inferred from homology"/>
<keyword evidence="2" id="KW-0472">Membrane</keyword>
<dbReference type="PANTHER" id="PTHR43083:SF6">
    <property type="entry name" value="MANNAN POLYMERASE COMPLEXES SUBUNIT MNN9"/>
    <property type="match status" value="1"/>
</dbReference>
<organism evidence="3 4">
    <name type="scientific">Linnemannia gamsii</name>
    <dbReference type="NCBI Taxonomy" id="64522"/>
    <lineage>
        <taxon>Eukaryota</taxon>
        <taxon>Fungi</taxon>
        <taxon>Fungi incertae sedis</taxon>
        <taxon>Mucoromycota</taxon>
        <taxon>Mortierellomycotina</taxon>
        <taxon>Mortierellomycetes</taxon>
        <taxon>Mortierellales</taxon>
        <taxon>Mortierellaceae</taxon>
        <taxon>Linnemannia</taxon>
    </lineage>
</organism>
<comment type="caution">
    <text evidence="3">The sequence shown here is derived from an EMBL/GenBank/DDBJ whole genome shotgun (WGS) entry which is preliminary data.</text>
</comment>
<evidence type="ECO:0000256" key="2">
    <source>
        <dbReference type="SAM" id="Phobius"/>
    </source>
</evidence>
<dbReference type="Proteomes" id="UP001194696">
    <property type="component" value="Unassembled WGS sequence"/>
</dbReference>
<keyword evidence="4" id="KW-1185">Reference proteome</keyword>